<organism evidence="1 2">
    <name type="scientific">Adhaeretor mobilis</name>
    <dbReference type="NCBI Taxonomy" id="1930276"/>
    <lineage>
        <taxon>Bacteria</taxon>
        <taxon>Pseudomonadati</taxon>
        <taxon>Planctomycetota</taxon>
        <taxon>Planctomycetia</taxon>
        <taxon>Pirellulales</taxon>
        <taxon>Lacipirellulaceae</taxon>
        <taxon>Adhaeretor</taxon>
    </lineage>
</organism>
<dbReference type="AlphaFoldDB" id="A0A517N160"/>
<protein>
    <recommendedName>
        <fullName evidence="3">Transposase</fullName>
    </recommendedName>
</protein>
<gene>
    <name evidence="1" type="ORF">HG15A2_42140</name>
</gene>
<sequence>MANKQRDPAKEASWRKTLQRFSTSGLSVREFCRREQVTESAFYAWRRTVAERDGTRKPTSKTLAFVPAVISDEPGPESPFVIKQAGDLELRLPPATTAERIAELVHTPRSRDTQ</sequence>
<dbReference type="NCBIfam" id="NF047593">
    <property type="entry name" value="IS66_ISAeme5_TnpA"/>
    <property type="match status" value="1"/>
</dbReference>
<evidence type="ECO:0008006" key="3">
    <source>
        <dbReference type="Google" id="ProtNLM"/>
    </source>
</evidence>
<name>A0A517N160_9BACT</name>
<accession>A0A517N160</accession>
<dbReference type="OrthoDB" id="8757337at2"/>
<keyword evidence="2" id="KW-1185">Reference proteome</keyword>
<reference evidence="1 2" key="1">
    <citation type="submission" date="2019-02" db="EMBL/GenBank/DDBJ databases">
        <title>Deep-cultivation of Planctomycetes and their phenomic and genomic characterization uncovers novel biology.</title>
        <authorList>
            <person name="Wiegand S."/>
            <person name="Jogler M."/>
            <person name="Boedeker C."/>
            <person name="Pinto D."/>
            <person name="Vollmers J."/>
            <person name="Rivas-Marin E."/>
            <person name="Kohn T."/>
            <person name="Peeters S.H."/>
            <person name="Heuer A."/>
            <person name="Rast P."/>
            <person name="Oberbeckmann S."/>
            <person name="Bunk B."/>
            <person name="Jeske O."/>
            <person name="Meyerdierks A."/>
            <person name="Storesund J.E."/>
            <person name="Kallscheuer N."/>
            <person name="Luecker S."/>
            <person name="Lage O.M."/>
            <person name="Pohl T."/>
            <person name="Merkel B.J."/>
            <person name="Hornburger P."/>
            <person name="Mueller R.-W."/>
            <person name="Bruemmer F."/>
            <person name="Labrenz M."/>
            <person name="Spormann A.M."/>
            <person name="Op den Camp H."/>
            <person name="Overmann J."/>
            <person name="Amann R."/>
            <person name="Jetten M.S.M."/>
            <person name="Mascher T."/>
            <person name="Medema M.H."/>
            <person name="Devos D.P."/>
            <person name="Kaster A.-K."/>
            <person name="Ovreas L."/>
            <person name="Rohde M."/>
            <person name="Galperin M.Y."/>
            <person name="Jogler C."/>
        </authorList>
    </citation>
    <scope>NUCLEOTIDE SEQUENCE [LARGE SCALE GENOMIC DNA]</scope>
    <source>
        <strain evidence="1 2">HG15A2</strain>
    </source>
</reference>
<dbReference type="EMBL" id="CP036263">
    <property type="protein sequence ID" value="QDT00872.1"/>
    <property type="molecule type" value="Genomic_DNA"/>
</dbReference>
<dbReference type="RefSeq" id="WP_145062652.1">
    <property type="nucleotide sequence ID" value="NZ_CP036263.1"/>
</dbReference>
<dbReference type="KEGG" id="amob:HG15A2_42140"/>
<evidence type="ECO:0000313" key="1">
    <source>
        <dbReference type="EMBL" id="QDT00872.1"/>
    </source>
</evidence>
<proteinExistence type="predicted"/>
<dbReference type="Proteomes" id="UP000319852">
    <property type="component" value="Chromosome"/>
</dbReference>
<evidence type="ECO:0000313" key="2">
    <source>
        <dbReference type="Proteomes" id="UP000319852"/>
    </source>
</evidence>